<dbReference type="EMBL" id="PEDL01000005">
    <property type="protein sequence ID" value="PHV71169.1"/>
    <property type="molecule type" value="Genomic_DNA"/>
</dbReference>
<keyword evidence="2" id="KW-1185">Reference proteome</keyword>
<evidence type="ECO:0000313" key="1">
    <source>
        <dbReference type="EMBL" id="PHV71169.1"/>
    </source>
</evidence>
<accession>A0AC61DD87</accession>
<evidence type="ECO:0000313" key="2">
    <source>
        <dbReference type="Proteomes" id="UP000224460"/>
    </source>
</evidence>
<proteinExistence type="predicted"/>
<sequence>MLLIEKPYPYPLVSMSPSEGLIDIETTGLIGRRDTLISLGITYKETTGTLLYRQWVAEKQSEEKELLLAFLEWAKSFKTFYSYNGNSFDWPFIRARLIYHAIEDTLLENYRFLDLKKLLKKISPIRQELEKLLGFTRQSTLTGKELVKLYTLYEKTHVANYLKLLLDHQKDELLSLGLLYALYQLLSHLEETTISSTEKQDDFIILFLELREQLISTFYINSPYFYIEGKSGQNRLLLRFKCQTLLLYHYLSPAKDYYFIPSQNQLIHKSIAQFIPAEMKQKVKKDACYLTKTSSFLPLCTTQKCSLPLWQDQKGHFYVEYTPDAILGALLIKQVYFYLFL</sequence>
<reference evidence="1" key="1">
    <citation type="submission" date="2017-10" db="EMBL/GenBank/DDBJ databases">
        <title>Genome sequence of cellulolytic Lachnospiraceae bacterium XHS1971 isolated from hotspring sediment.</title>
        <authorList>
            <person name="Vasudevan G."/>
            <person name="Joshi A.J."/>
            <person name="Hivarkar S."/>
            <person name="Lanjekar V.B."/>
            <person name="Dhakephalkar P.K."/>
            <person name="Dagar S."/>
        </authorList>
    </citation>
    <scope>NUCLEOTIDE SEQUENCE</scope>
    <source>
        <strain evidence="1">XHS1971</strain>
    </source>
</reference>
<gene>
    <name evidence="1" type="ORF">CS063_07515</name>
</gene>
<comment type="caution">
    <text evidence="1">The sequence shown here is derived from an EMBL/GenBank/DDBJ whole genome shotgun (WGS) entry which is preliminary data.</text>
</comment>
<name>A0AC61DD87_9FIRM</name>
<organism evidence="1 2">
    <name type="scientific">Sporanaerobium hydrogeniformans</name>
    <dbReference type="NCBI Taxonomy" id="3072179"/>
    <lineage>
        <taxon>Bacteria</taxon>
        <taxon>Bacillati</taxon>
        <taxon>Bacillota</taxon>
        <taxon>Clostridia</taxon>
        <taxon>Lachnospirales</taxon>
        <taxon>Lachnospiraceae</taxon>
        <taxon>Sporanaerobium</taxon>
    </lineage>
</organism>
<protein>
    <submittedName>
        <fullName evidence="1">Uncharacterized protein</fullName>
    </submittedName>
</protein>
<dbReference type="Proteomes" id="UP000224460">
    <property type="component" value="Unassembled WGS sequence"/>
</dbReference>